<comment type="caution">
    <text evidence="1">The sequence shown here is derived from an EMBL/GenBank/DDBJ whole genome shotgun (WGS) entry which is preliminary data.</text>
</comment>
<dbReference type="AlphaFoldDB" id="A0AAW0F1R4"/>
<organism evidence="1 2">
    <name type="scientific">Novymonas esmeraldas</name>
    <dbReference type="NCBI Taxonomy" id="1808958"/>
    <lineage>
        <taxon>Eukaryota</taxon>
        <taxon>Discoba</taxon>
        <taxon>Euglenozoa</taxon>
        <taxon>Kinetoplastea</taxon>
        <taxon>Metakinetoplastina</taxon>
        <taxon>Trypanosomatida</taxon>
        <taxon>Trypanosomatidae</taxon>
        <taxon>Novymonas</taxon>
    </lineage>
</organism>
<reference evidence="1 2" key="1">
    <citation type="journal article" date="2021" name="MBio">
        <title>A New Model Trypanosomatid, Novymonas esmeraldas: Genomic Perception of Its 'Candidatus Pandoraea novymonadis' Endosymbiont.</title>
        <authorList>
            <person name="Zakharova A."/>
            <person name="Saura A."/>
            <person name="Butenko A."/>
            <person name="Podesvova L."/>
            <person name="Warmusova S."/>
            <person name="Kostygov A.Y."/>
            <person name="Nenarokova A."/>
            <person name="Lukes J."/>
            <person name="Opperdoes F.R."/>
            <person name="Yurchenko V."/>
        </authorList>
    </citation>
    <scope>NUCLEOTIDE SEQUENCE [LARGE SCALE GENOMIC DNA]</scope>
    <source>
        <strain evidence="1 2">E262AT.01</strain>
    </source>
</reference>
<sequence>MTVLPGRCALHIAVDEDLSGGFDSLVSAAQHGGARDAATTSSSAAAAAHAALIASVPARTRVCGARQKNAVAQTVTLRLVHEPPTPPPGVAGTVTAGGCSDPRAAAGAPALAALTASTHVVVVLDAQQVPSMLSAATARRCPPHLSGAGPLAWYLDAVVDGVQQERESDETEGGGGGGGGVVHVSLLVLPNAAASLCGRNSTNVNVTAAEAAALFTAATAWGAARAAAAAAVPEADATAPHRVPVSPAKLDLCATATHAGQAVQMIAALGVKLLRVWATAASGAAESGGAAVDVRPDTQQKVVPSDFHALYRSMLMEVSSYSARKTMATMTVFPTMHHLLEHVDSVLTAAAAPAQDGGSAASDDAVAVAVAARAVSPVYSRNFGEGRAWRVLGDEVLEAIAAAYEPVG</sequence>
<dbReference type="Proteomes" id="UP001430356">
    <property type="component" value="Unassembled WGS sequence"/>
</dbReference>
<name>A0AAW0F1R4_9TRYP</name>
<protein>
    <submittedName>
        <fullName evidence="1">Uncharacterized protein</fullName>
    </submittedName>
</protein>
<proteinExistence type="predicted"/>
<dbReference type="EMBL" id="JAECZO010000003">
    <property type="protein sequence ID" value="KAK7200100.1"/>
    <property type="molecule type" value="Genomic_DNA"/>
</dbReference>
<gene>
    <name evidence="1" type="ORF">NESM_000059900</name>
</gene>
<evidence type="ECO:0000313" key="2">
    <source>
        <dbReference type="Proteomes" id="UP001430356"/>
    </source>
</evidence>
<accession>A0AAW0F1R4</accession>
<keyword evidence="2" id="KW-1185">Reference proteome</keyword>
<evidence type="ECO:0000313" key="1">
    <source>
        <dbReference type="EMBL" id="KAK7200100.1"/>
    </source>
</evidence>